<evidence type="ECO:0000313" key="2">
    <source>
        <dbReference type="Proteomes" id="UP000608513"/>
    </source>
</evidence>
<dbReference type="SUPFAM" id="SSF53756">
    <property type="entry name" value="UDP-Glycosyltransferase/glycogen phosphorylase"/>
    <property type="match status" value="1"/>
</dbReference>
<dbReference type="EMBL" id="JACORT010000030">
    <property type="protein sequence ID" value="MBC5786407.1"/>
    <property type="molecule type" value="Genomic_DNA"/>
</dbReference>
<dbReference type="AlphaFoldDB" id="A0A923MV35"/>
<name>A0A923MV35_9BURK</name>
<protein>
    <submittedName>
        <fullName evidence="1">Glycosyltransferase family 4 protein</fullName>
    </submittedName>
</protein>
<feature type="non-terminal residue" evidence="1">
    <location>
        <position position="1"/>
    </location>
</feature>
<comment type="caution">
    <text evidence="1">The sequence shown here is derived from an EMBL/GenBank/DDBJ whole genome shotgun (WGS) entry which is preliminary data.</text>
</comment>
<sequence>KYPVQQPDVFSGLRSHVATLHGMIEHGSAFGVTEQELRTADRHVSTWVYTADKNVAPFAKIGLLRDEGERFVKMPNGIQTPVIEPVPRSQLGIPDDAFVLCCVSRAIPDKGWAEMIASVERAREKSGRDIRLVLVGNGPVYEEYRRAGVPAFVHLVGFSENSAGHYAGADMGIMLTRFRSESFPLTIVDCLFAGKPYIATDVGDIPNMLTSPDGVAGEVIALDDWQVPIDAAAEAIARFAGEPEAYAAACAIVPKIAGRFRIESVASLYVDLFRQGLPTEAVGVEEPAAA</sequence>
<reference evidence="1" key="1">
    <citation type="submission" date="2020-08" db="EMBL/GenBank/DDBJ databases">
        <title>Ramlibacter sp. USB13 16S ribosomal RNA gene genome sequencing and assembly.</title>
        <authorList>
            <person name="Kang M."/>
        </authorList>
    </citation>
    <scope>NUCLEOTIDE SEQUENCE</scope>
    <source>
        <strain evidence="1">USB13</strain>
    </source>
</reference>
<evidence type="ECO:0000313" key="1">
    <source>
        <dbReference type="EMBL" id="MBC5786407.1"/>
    </source>
</evidence>
<dbReference type="Gene3D" id="3.40.50.2000">
    <property type="entry name" value="Glycogen Phosphorylase B"/>
    <property type="match status" value="1"/>
</dbReference>
<gene>
    <name evidence="1" type="ORF">H8N03_25970</name>
</gene>
<keyword evidence="2" id="KW-1185">Reference proteome</keyword>
<organism evidence="1 2">
    <name type="scientific">Ramlibacter cellulosilyticus</name>
    <dbReference type="NCBI Taxonomy" id="2764187"/>
    <lineage>
        <taxon>Bacteria</taxon>
        <taxon>Pseudomonadati</taxon>
        <taxon>Pseudomonadota</taxon>
        <taxon>Betaproteobacteria</taxon>
        <taxon>Burkholderiales</taxon>
        <taxon>Comamonadaceae</taxon>
        <taxon>Ramlibacter</taxon>
    </lineage>
</organism>
<dbReference type="RefSeq" id="WP_187079152.1">
    <property type="nucleotide sequence ID" value="NZ_JACORT010000030.1"/>
</dbReference>
<dbReference type="Proteomes" id="UP000608513">
    <property type="component" value="Unassembled WGS sequence"/>
</dbReference>
<dbReference type="Pfam" id="PF13692">
    <property type="entry name" value="Glyco_trans_1_4"/>
    <property type="match status" value="1"/>
</dbReference>
<proteinExistence type="predicted"/>
<accession>A0A923MV35</accession>
<dbReference type="PANTHER" id="PTHR12526">
    <property type="entry name" value="GLYCOSYLTRANSFERASE"/>
    <property type="match status" value="1"/>
</dbReference>
<dbReference type="CDD" id="cd03801">
    <property type="entry name" value="GT4_PimA-like"/>
    <property type="match status" value="1"/>
</dbReference>